<accession>A0A9P9EMN1</accession>
<keyword evidence="6" id="KW-1185">Reference proteome</keyword>
<dbReference type="InterPro" id="IPR051609">
    <property type="entry name" value="NmrA/Isoflavone_reductase-like"/>
</dbReference>
<evidence type="ECO:0000256" key="1">
    <source>
        <dbReference type="ARBA" id="ARBA00005725"/>
    </source>
</evidence>
<dbReference type="InterPro" id="IPR036291">
    <property type="entry name" value="NAD(P)-bd_dom_sf"/>
</dbReference>
<evidence type="ECO:0000256" key="2">
    <source>
        <dbReference type="ARBA" id="ARBA00022857"/>
    </source>
</evidence>
<dbReference type="Gene3D" id="3.40.50.720">
    <property type="entry name" value="NAD(P)-binding Rossmann-like Domain"/>
    <property type="match status" value="1"/>
</dbReference>
<organism evidence="5 6">
    <name type="scientific">Dactylonectria estremocensis</name>
    <dbReference type="NCBI Taxonomy" id="1079267"/>
    <lineage>
        <taxon>Eukaryota</taxon>
        <taxon>Fungi</taxon>
        <taxon>Dikarya</taxon>
        <taxon>Ascomycota</taxon>
        <taxon>Pezizomycotina</taxon>
        <taxon>Sordariomycetes</taxon>
        <taxon>Hypocreomycetidae</taxon>
        <taxon>Hypocreales</taxon>
        <taxon>Nectriaceae</taxon>
        <taxon>Dactylonectria</taxon>
    </lineage>
</organism>
<keyword evidence="2" id="KW-0521">NADP</keyword>
<evidence type="ECO:0000259" key="4">
    <source>
        <dbReference type="Pfam" id="PF13460"/>
    </source>
</evidence>
<dbReference type="Proteomes" id="UP000717696">
    <property type="component" value="Unassembled WGS sequence"/>
</dbReference>
<dbReference type="PANTHER" id="PTHR47706:SF4">
    <property type="entry name" value="NMRA-LIKE DOMAIN-CONTAINING PROTEIN"/>
    <property type="match status" value="1"/>
</dbReference>
<dbReference type="OrthoDB" id="419598at2759"/>
<dbReference type="Pfam" id="PF13460">
    <property type="entry name" value="NAD_binding_10"/>
    <property type="match status" value="1"/>
</dbReference>
<comment type="caution">
    <text evidence="5">The sequence shown here is derived from an EMBL/GenBank/DDBJ whole genome shotgun (WGS) entry which is preliminary data.</text>
</comment>
<gene>
    <name evidence="5" type="ORF">B0J13DRAFT_609063</name>
</gene>
<dbReference type="GO" id="GO:0016491">
    <property type="term" value="F:oxidoreductase activity"/>
    <property type="evidence" value="ECO:0007669"/>
    <property type="project" value="UniProtKB-KW"/>
</dbReference>
<evidence type="ECO:0000313" key="5">
    <source>
        <dbReference type="EMBL" id="KAH7139887.1"/>
    </source>
</evidence>
<dbReference type="PANTHER" id="PTHR47706">
    <property type="entry name" value="NMRA-LIKE FAMILY PROTEIN"/>
    <property type="match status" value="1"/>
</dbReference>
<protein>
    <recommendedName>
        <fullName evidence="4">NAD(P)-binding domain-containing protein</fullName>
    </recommendedName>
</protein>
<feature type="domain" description="NAD(P)-binding" evidence="4">
    <location>
        <begin position="7"/>
        <end position="144"/>
    </location>
</feature>
<proteinExistence type="inferred from homology"/>
<comment type="similarity">
    <text evidence="1">Belongs to the NmrA-type oxidoreductase family. Isoflavone reductase subfamily.</text>
</comment>
<dbReference type="SUPFAM" id="SSF51735">
    <property type="entry name" value="NAD(P)-binding Rossmann-fold domains"/>
    <property type="match status" value="1"/>
</dbReference>
<keyword evidence="3" id="KW-0560">Oxidoreductase</keyword>
<dbReference type="InterPro" id="IPR016040">
    <property type="entry name" value="NAD(P)-bd_dom"/>
</dbReference>
<dbReference type="AlphaFoldDB" id="A0A9P9EMN1"/>
<sequence length="385" mass="42681">MRVAIAGSGALARYLCEELTRGGHELVVLTRSYKPQLEHPMVTQFITDYTLQSLSTPLANCQVLISTILDYSSVYVDIHRTLIEACQQSPQCKRFIPSEFGGNLEDYPDQPGFYFRTRDPIRQILREQQDLEWTLVSVGWLIDYVIPAKNRYLYDIGEAFPINLAENKILIPGSGKEAVNITWARDVAKALSALVSAPTWEPYTYITGEQTCWNDVANIIRQRYGPGMQTEHRTLYQLLETLKESKDETALLIAEYQIFSVARAGALPQDKPLKSTPKVTNVALPGSTSSKHMPHSVASIICSEDNGALQPRDPALSCVEFRYGPTPSPDGPGCRHRIDVAVCNGGPAASPCITNHLGVLQNSCRGFSPAGDMLRNLDVHPMQET</sequence>
<name>A0A9P9EMN1_9HYPO</name>
<reference evidence="5" key="1">
    <citation type="journal article" date="2021" name="Nat. Commun.">
        <title>Genetic determinants of endophytism in the Arabidopsis root mycobiome.</title>
        <authorList>
            <person name="Mesny F."/>
            <person name="Miyauchi S."/>
            <person name="Thiergart T."/>
            <person name="Pickel B."/>
            <person name="Atanasova L."/>
            <person name="Karlsson M."/>
            <person name="Huettel B."/>
            <person name="Barry K.W."/>
            <person name="Haridas S."/>
            <person name="Chen C."/>
            <person name="Bauer D."/>
            <person name="Andreopoulos W."/>
            <person name="Pangilinan J."/>
            <person name="LaButti K."/>
            <person name="Riley R."/>
            <person name="Lipzen A."/>
            <person name="Clum A."/>
            <person name="Drula E."/>
            <person name="Henrissat B."/>
            <person name="Kohler A."/>
            <person name="Grigoriev I.V."/>
            <person name="Martin F.M."/>
            <person name="Hacquard S."/>
        </authorList>
    </citation>
    <scope>NUCLEOTIDE SEQUENCE</scope>
    <source>
        <strain evidence="5">MPI-CAGE-AT-0021</strain>
    </source>
</reference>
<evidence type="ECO:0000313" key="6">
    <source>
        <dbReference type="Proteomes" id="UP000717696"/>
    </source>
</evidence>
<dbReference type="EMBL" id="JAGMUU010000014">
    <property type="protein sequence ID" value="KAH7139887.1"/>
    <property type="molecule type" value="Genomic_DNA"/>
</dbReference>
<evidence type="ECO:0000256" key="3">
    <source>
        <dbReference type="ARBA" id="ARBA00023002"/>
    </source>
</evidence>